<evidence type="ECO:0000256" key="2">
    <source>
        <dbReference type="ARBA" id="ARBA00022515"/>
    </source>
</evidence>
<dbReference type="GO" id="GO:0008270">
    <property type="term" value="F:zinc ion binding"/>
    <property type="evidence" value="ECO:0007669"/>
    <property type="project" value="InterPro"/>
</dbReference>
<dbReference type="InterPro" id="IPR036977">
    <property type="entry name" value="DNA_primase_Znf_CHC2"/>
</dbReference>
<evidence type="ECO:0000256" key="6">
    <source>
        <dbReference type="ARBA" id="ARBA00023163"/>
    </source>
</evidence>
<keyword evidence="4" id="KW-0548">Nucleotidyltransferase</keyword>
<dbReference type="Proteomes" id="UP000067711">
    <property type="component" value="Chromosome 1"/>
</dbReference>
<keyword evidence="1" id="KW-0240">DNA-directed RNA polymerase</keyword>
<dbReference type="EMBL" id="CP013389">
    <property type="protein sequence ID" value="AOJ10089.1"/>
    <property type="molecule type" value="Genomic_DNA"/>
</dbReference>
<proteinExistence type="predicted"/>
<keyword evidence="2" id="KW-0639">Primosome</keyword>
<sequence>MRELMKLILADLDWFNIFPHYIDSRFLGDGSKRWWACPLCDGEETFRLYPAQKDPSGGWHCARCLKGGTGVQLIHEVTGKPYREIYYELETGNYNGGIPVAVARKAKPVPVRPEKSDEQKCREMQAVWNGAAPVGGDSPVWAYLSNRIPGLQPEWIGRDVRFHPGMEYIDAFGRKQGKFPVMLLRARSQSGKPRRLHRTYLTVAGEKVPFLTKKGKPRAKLEMSAPAGSFGSSVWLNTTRSRTLALVEGAETGYAVVARYENRIEVRCLLNCGGLEHADINWNDYDHVIIYADRDKVDPLRGFRPGEHHAQALADRIRALGKRVSIVKSVVEGVDFCDVWKLQHQRRTQQRELGRARRLAREETRRRNLTRIRSNGMCAAL</sequence>
<dbReference type="InterPro" id="IPR055570">
    <property type="entry name" value="DUF7146"/>
</dbReference>
<reference evidence="9 10" key="1">
    <citation type="submission" date="2015-12" db="EMBL/GenBank/DDBJ databases">
        <title>Diversity of Burkholderia near neighbor genomes.</title>
        <authorList>
            <person name="Sahl J."/>
            <person name="Wagner D."/>
            <person name="Keim P."/>
        </authorList>
    </citation>
    <scope>NUCLEOTIDE SEQUENCE [LARGE SCALE GENOMIC DNA]</scope>
    <source>
        <strain evidence="9 10">BDU8</strain>
    </source>
</reference>
<protein>
    <submittedName>
        <fullName evidence="9">Uncharacterized protein</fullName>
    </submittedName>
</protein>
<evidence type="ECO:0000256" key="5">
    <source>
        <dbReference type="ARBA" id="ARBA00022705"/>
    </source>
</evidence>
<dbReference type="Pfam" id="PF13362">
    <property type="entry name" value="Toprim_3"/>
    <property type="match status" value="1"/>
</dbReference>
<dbReference type="Gene3D" id="3.90.580.10">
    <property type="entry name" value="Zinc finger, CHC2-type domain"/>
    <property type="match status" value="1"/>
</dbReference>
<evidence type="ECO:0000259" key="8">
    <source>
        <dbReference type="Pfam" id="PF23639"/>
    </source>
</evidence>
<feature type="domain" description="Toprim" evidence="7">
    <location>
        <begin position="244"/>
        <end position="341"/>
    </location>
</feature>
<evidence type="ECO:0000259" key="7">
    <source>
        <dbReference type="Pfam" id="PF13362"/>
    </source>
</evidence>
<dbReference type="GO" id="GO:0003677">
    <property type="term" value="F:DNA binding"/>
    <property type="evidence" value="ECO:0007669"/>
    <property type="project" value="InterPro"/>
</dbReference>
<evidence type="ECO:0000313" key="9">
    <source>
        <dbReference type="EMBL" id="AOJ10089.1"/>
    </source>
</evidence>
<feature type="domain" description="DUF7146" evidence="8">
    <location>
        <begin position="120"/>
        <end position="212"/>
    </location>
</feature>
<gene>
    <name evidence="9" type="ORF">WS71_22880</name>
</gene>
<evidence type="ECO:0000256" key="1">
    <source>
        <dbReference type="ARBA" id="ARBA00022478"/>
    </source>
</evidence>
<keyword evidence="5" id="KW-0235">DNA replication</keyword>
<evidence type="ECO:0000313" key="10">
    <source>
        <dbReference type="Proteomes" id="UP000067711"/>
    </source>
</evidence>
<keyword evidence="3" id="KW-0808">Transferase</keyword>
<dbReference type="GO" id="GO:0006269">
    <property type="term" value="P:DNA replication, synthesis of primer"/>
    <property type="evidence" value="ECO:0007669"/>
    <property type="project" value="UniProtKB-KW"/>
</dbReference>
<accession>A0A1B4G2C7</accession>
<dbReference type="SUPFAM" id="SSF57783">
    <property type="entry name" value="Zinc beta-ribbon"/>
    <property type="match status" value="1"/>
</dbReference>
<dbReference type="GO" id="GO:0000428">
    <property type="term" value="C:DNA-directed RNA polymerase complex"/>
    <property type="evidence" value="ECO:0007669"/>
    <property type="project" value="UniProtKB-KW"/>
</dbReference>
<dbReference type="GO" id="GO:0016779">
    <property type="term" value="F:nucleotidyltransferase activity"/>
    <property type="evidence" value="ECO:0007669"/>
    <property type="project" value="UniProtKB-KW"/>
</dbReference>
<dbReference type="GO" id="GO:1990077">
    <property type="term" value="C:primosome complex"/>
    <property type="evidence" value="ECO:0007669"/>
    <property type="project" value="UniProtKB-KW"/>
</dbReference>
<dbReference type="InterPro" id="IPR006171">
    <property type="entry name" value="TOPRIM_dom"/>
</dbReference>
<evidence type="ECO:0000256" key="3">
    <source>
        <dbReference type="ARBA" id="ARBA00022679"/>
    </source>
</evidence>
<organism evidence="9 10">
    <name type="scientific">Burkholderia mayonis</name>
    <dbReference type="NCBI Taxonomy" id="1385591"/>
    <lineage>
        <taxon>Bacteria</taxon>
        <taxon>Pseudomonadati</taxon>
        <taxon>Pseudomonadota</taxon>
        <taxon>Betaproteobacteria</taxon>
        <taxon>Burkholderiales</taxon>
        <taxon>Burkholderiaceae</taxon>
        <taxon>Burkholderia</taxon>
        <taxon>pseudomallei group</taxon>
    </lineage>
</organism>
<evidence type="ECO:0000256" key="4">
    <source>
        <dbReference type="ARBA" id="ARBA00022695"/>
    </source>
</evidence>
<keyword evidence="6" id="KW-0804">Transcription</keyword>
<dbReference type="Pfam" id="PF23639">
    <property type="entry name" value="DUF7146"/>
    <property type="match status" value="1"/>
</dbReference>
<dbReference type="AlphaFoldDB" id="A0A1B4G2C7"/>
<name>A0A1B4G2C7_9BURK</name>